<comment type="caution">
    <text evidence="3">The sequence shown here is derived from an EMBL/GenBank/DDBJ whole genome shotgun (WGS) entry which is preliminary data.</text>
</comment>
<sequence>MVNSHFIILFLFLYLISFINGQFTETEFPGQTQTSFASGFTPQSTEAPTPQPSLGPFPDTILDDTYPRFQYSPSDIWIAANLSTPCDIYSCIGNPSTTLTYNKTWHEVTSTGIHDVPPKITLTFQGQNYGAVSFLTPINQPFPEDITFLYNISLDGSVVTTYNLTLPRFGEVGTQPPNYVWAPTVVFITFPDSGSHILEIDVEQGPMLFDQFQFFSANSTQSIPGAAAASSGSEGSTIPITNGSASSTSVSDKNSSSTTNSNSSSNSNGCVAPVNIPYFAIALSTILGTTIVIANVVEAGGFASGEDVVAGSAAAVEAVIEHAGEHAAVQGRREDVRKLCQRVQKHVSRIPGPPGDGVKEAIADLEEVIVDLHIQFHQGCDQPWRDSLKNSRRLRRSCGFGWVSSVWQVPVLYLLNQAVLIDILHAGP</sequence>
<feature type="compositionally biased region" description="Low complexity" evidence="1">
    <location>
        <begin position="226"/>
        <end position="236"/>
    </location>
</feature>
<protein>
    <submittedName>
        <fullName evidence="3">Uncharacterized protein</fullName>
    </submittedName>
</protein>
<keyword evidence="2" id="KW-0732">Signal</keyword>
<evidence type="ECO:0000313" key="4">
    <source>
        <dbReference type="Proteomes" id="UP001050691"/>
    </source>
</evidence>
<feature type="signal peptide" evidence="2">
    <location>
        <begin position="1"/>
        <end position="21"/>
    </location>
</feature>
<feature type="region of interest" description="Disordered" evidence="1">
    <location>
        <begin position="34"/>
        <end position="56"/>
    </location>
</feature>
<feature type="compositionally biased region" description="Polar residues" evidence="1">
    <location>
        <begin position="34"/>
        <end position="48"/>
    </location>
</feature>
<accession>A0AAV5AER6</accession>
<dbReference type="Proteomes" id="UP001050691">
    <property type="component" value="Unassembled WGS sequence"/>
</dbReference>
<evidence type="ECO:0000256" key="1">
    <source>
        <dbReference type="SAM" id="MobiDB-lite"/>
    </source>
</evidence>
<feature type="region of interest" description="Disordered" evidence="1">
    <location>
        <begin position="226"/>
        <end position="267"/>
    </location>
</feature>
<organism evidence="3 4">
    <name type="scientific">Clathrus columnatus</name>
    <dbReference type="NCBI Taxonomy" id="1419009"/>
    <lineage>
        <taxon>Eukaryota</taxon>
        <taxon>Fungi</taxon>
        <taxon>Dikarya</taxon>
        <taxon>Basidiomycota</taxon>
        <taxon>Agaricomycotina</taxon>
        <taxon>Agaricomycetes</taxon>
        <taxon>Phallomycetidae</taxon>
        <taxon>Phallales</taxon>
        <taxon>Clathraceae</taxon>
        <taxon>Clathrus</taxon>
    </lineage>
</organism>
<dbReference type="EMBL" id="BPWL01000006">
    <property type="protein sequence ID" value="GJJ11471.1"/>
    <property type="molecule type" value="Genomic_DNA"/>
</dbReference>
<keyword evidence="4" id="KW-1185">Reference proteome</keyword>
<dbReference type="AlphaFoldDB" id="A0AAV5AER6"/>
<feature type="chain" id="PRO_5043585163" evidence="2">
    <location>
        <begin position="22"/>
        <end position="428"/>
    </location>
</feature>
<evidence type="ECO:0000256" key="2">
    <source>
        <dbReference type="SAM" id="SignalP"/>
    </source>
</evidence>
<name>A0AAV5AER6_9AGAM</name>
<gene>
    <name evidence="3" type="ORF">Clacol_005704</name>
</gene>
<evidence type="ECO:0000313" key="3">
    <source>
        <dbReference type="EMBL" id="GJJ11471.1"/>
    </source>
</evidence>
<proteinExistence type="predicted"/>
<reference evidence="3" key="1">
    <citation type="submission" date="2021-10" db="EMBL/GenBank/DDBJ databases">
        <title>De novo Genome Assembly of Clathrus columnatus (Basidiomycota, Fungi) Using Illumina and Nanopore Sequence Data.</title>
        <authorList>
            <person name="Ogiso-Tanaka E."/>
            <person name="Itagaki H."/>
            <person name="Hosoya T."/>
            <person name="Hosaka K."/>
        </authorList>
    </citation>
    <scope>NUCLEOTIDE SEQUENCE</scope>
    <source>
        <strain evidence="3">MO-923</strain>
    </source>
</reference>
<feature type="compositionally biased region" description="Low complexity" evidence="1">
    <location>
        <begin position="244"/>
        <end position="267"/>
    </location>
</feature>